<evidence type="ECO:0000313" key="2">
    <source>
        <dbReference type="Proteomes" id="UP001586593"/>
    </source>
</evidence>
<name>A0ABR3VSP5_9PEZI</name>
<protein>
    <submittedName>
        <fullName evidence="1">Uncharacterized protein</fullName>
    </submittedName>
</protein>
<keyword evidence="2" id="KW-1185">Reference proteome</keyword>
<evidence type="ECO:0000313" key="1">
    <source>
        <dbReference type="EMBL" id="KAL1844698.1"/>
    </source>
</evidence>
<sequence length="166" mass="17778">MGSGLAVRWSPSRRLLDWLPLVWPWGPPPLASLSRPYSAGRLCPLDGCHVLRPDCCDTSLTLFFRPKGLWFWKKPLFFLISLASGGGAAAAAAGGATGAYSLLTGEVLPLGGSWLEKDVGFEYSLWESRLEGLSDDGALLRSDPVGRRSAAVGREGRQSMVMPSSG</sequence>
<dbReference type="Proteomes" id="UP001586593">
    <property type="component" value="Unassembled WGS sequence"/>
</dbReference>
<dbReference type="EMBL" id="JAZHXJ010001524">
    <property type="protein sequence ID" value="KAL1844698.1"/>
    <property type="molecule type" value="Genomic_DNA"/>
</dbReference>
<organism evidence="1 2">
    <name type="scientific">Phialemonium thermophilum</name>
    <dbReference type="NCBI Taxonomy" id="223376"/>
    <lineage>
        <taxon>Eukaryota</taxon>
        <taxon>Fungi</taxon>
        <taxon>Dikarya</taxon>
        <taxon>Ascomycota</taxon>
        <taxon>Pezizomycotina</taxon>
        <taxon>Sordariomycetes</taxon>
        <taxon>Sordariomycetidae</taxon>
        <taxon>Cephalothecales</taxon>
        <taxon>Cephalothecaceae</taxon>
        <taxon>Phialemonium</taxon>
    </lineage>
</organism>
<gene>
    <name evidence="1" type="ORF">VTK73DRAFT_2000</name>
</gene>
<reference evidence="1 2" key="1">
    <citation type="journal article" date="2024" name="Commun. Biol.">
        <title>Comparative genomic analysis of thermophilic fungi reveals convergent evolutionary adaptations and gene losses.</title>
        <authorList>
            <person name="Steindorff A.S."/>
            <person name="Aguilar-Pontes M.V."/>
            <person name="Robinson A.J."/>
            <person name="Andreopoulos B."/>
            <person name="LaButti K."/>
            <person name="Kuo A."/>
            <person name="Mondo S."/>
            <person name="Riley R."/>
            <person name="Otillar R."/>
            <person name="Haridas S."/>
            <person name="Lipzen A."/>
            <person name="Grimwood J."/>
            <person name="Schmutz J."/>
            <person name="Clum A."/>
            <person name="Reid I.D."/>
            <person name="Moisan M.C."/>
            <person name="Butler G."/>
            <person name="Nguyen T.T.M."/>
            <person name="Dewar K."/>
            <person name="Conant G."/>
            <person name="Drula E."/>
            <person name="Henrissat B."/>
            <person name="Hansel C."/>
            <person name="Singer S."/>
            <person name="Hutchinson M.I."/>
            <person name="de Vries R.P."/>
            <person name="Natvig D.O."/>
            <person name="Powell A.J."/>
            <person name="Tsang A."/>
            <person name="Grigoriev I.V."/>
        </authorList>
    </citation>
    <scope>NUCLEOTIDE SEQUENCE [LARGE SCALE GENOMIC DNA]</scope>
    <source>
        <strain evidence="1 2">ATCC 24622</strain>
    </source>
</reference>
<accession>A0ABR3VSP5</accession>
<proteinExistence type="predicted"/>
<comment type="caution">
    <text evidence="1">The sequence shown here is derived from an EMBL/GenBank/DDBJ whole genome shotgun (WGS) entry which is preliminary data.</text>
</comment>